<keyword evidence="3" id="KW-1185">Reference proteome</keyword>
<evidence type="ECO:0000256" key="1">
    <source>
        <dbReference type="SAM" id="MobiDB-lite"/>
    </source>
</evidence>
<accession>A0ABU3JS06</accession>
<proteinExistence type="predicted"/>
<dbReference type="RefSeq" id="WP_394305342.1">
    <property type="nucleotide sequence ID" value="NZ_JASKMA010000009.1"/>
</dbReference>
<sequence length="57" mass="5974">MAVALRPERAGGLTVRSGASSKTPAAAKKQRCYFRHCLHGLSSCASAFSLGISVRPL</sequence>
<evidence type="ECO:0000313" key="2">
    <source>
        <dbReference type="EMBL" id="MDT6984722.1"/>
    </source>
</evidence>
<comment type="caution">
    <text evidence="2">The sequence shown here is derived from an EMBL/GenBank/DDBJ whole genome shotgun (WGS) entry which is preliminary data.</text>
</comment>
<organism evidence="2 3">
    <name type="scientific">Streptomyces lusitanus</name>
    <dbReference type="NCBI Taxonomy" id="68232"/>
    <lineage>
        <taxon>Bacteria</taxon>
        <taxon>Bacillati</taxon>
        <taxon>Actinomycetota</taxon>
        <taxon>Actinomycetes</taxon>
        <taxon>Kitasatosporales</taxon>
        <taxon>Streptomycetaceae</taxon>
        <taxon>Streptomyces</taxon>
    </lineage>
</organism>
<protein>
    <submittedName>
        <fullName evidence="2">Uncharacterized protein</fullName>
    </submittedName>
</protein>
<feature type="region of interest" description="Disordered" evidence="1">
    <location>
        <begin position="1"/>
        <end position="25"/>
    </location>
</feature>
<dbReference type="Proteomes" id="UP001249760">
    <property type="component" value="Unassembled WGS sequence"/>
</dbReference>
<dbReference type="EMBL" id="JASKMA010000009">
    <property type="protein sequence ID" value="MDT6984722.1"/>
    <property type="molecule type" value="Genomic_DNA"/>
</dbReference>
<reference evidence="2 3" key="1">
    <citation type="submission" date="2023-05" db="EMBL/GenBank/DDBJ databases">
        <title>Streptomyces fuscus sp. nov., a brown-black pigment producing actinomyces isolated from dry sand of Sea duck farm.</title>
        <authorList>
            <person name="Xie J."/>
            <person name="Shen N."/>
        </authorList>
    </citation>
    <scope>NUCLEOTIDE SEQUENCE [LARGE SCALE GENOMIC DNA]</scope>
    <source>
        <strain evidence="2 3">CGMCC 4.1745</strain>
    </source>
</reference>
<evidence type="ECO:0000313" key="3">
    <source>
        <dbReference type="Proteomes" id="UP001249760"/>
    </source>
</evidence>
<gene>
    <name evidence="2" type="ORF">QNO04_14760</name>
</gene>
<name>A0ABU3JS06_9ACTN</name>